<comment type="caution">
    <text evidence="2">The sequence shown here is derived from an EMBL/GenBank/DDBJ whole genome shotgun (WGS) entry which is preliminary data.</text>
</comment>
<feature type="chain" id="PRO_5045679044" evidence="1">
    <location>
        <begin position="23"/>
        <end position="298"/>
    </location>
</feature>
<evidence type="ECO:0000256" key="1">
    <source>
        <dbReference type="SAM" id="SignalP"/>
    </source>
</evidence>
<dbReference type="Proteomes" id="UP001519887">
    <property type="component" value="Unassembled WGS sequence"/>
</dbReference>
<reference evidence="2 3" key="1">
    <citation type="submission" date="2021-07" db="EMBL/GenBank/DDBJ databases">
        <title>Paenibacillus radiodurans sp. nov., isolated from the southeastern edge of Tengger Desert.</title>
        <authorList>
            <person name="Zhang G."/>
        </authorList>
    </citation>
    <scope>NUCLEOTIDE SEQUENCE [LARGE SCALE GENOMIC DNA]</scope>
    <source>
        <strain evidence="2 3">CCM 7311</strain>
    </source>
</reference>
<name>A0ABS7C1B3_9BACL</name>
<dbReference type="EMBL" id="JAHZIK010000234">
    <property type="protein sequence ID" value="MBW7454686.1"/>
    <property type="molecule type" value="Genomic_DNA"/>
</dbReference>
<evidence type="ECO:0000313" key="3">
    <source>
        <dbReference type="Proteomes" id="UP001519887"/>
    </source>
</evidence>
<gene>
    <name evidence="2" type="ORF">K0U00_11655</name>
</gene>
<accession>A0ABS7C1B3</accession>
<proteinExistence type="predicted"/>
<sequence>MHKRTPLFAAIILLMVSSHVSAAAAAEANASLSLENPSQLQTQVRAWMDILSEQQQFHTWKNAESAIVPLGPGTHGYLVTIILDRQPIGYMIVNATEQGGYALGEYGVGRHPIFDPNTLYLSLVRQGLIESYAEATKKPLRLERIYVHPLLAVWKWDAPDGQAYYLDAWTGGALPVNDAMWQKQLSVKPLGLAADVEASTLTGLSGSRLNSSFDPYETMPWLTKSPLMIEQPGSLLKLLDDQAKLRYTAELFDQTVLHVWPAVGYHTWNDQNVYVAFDQQGTRYVPLEMLVGNGLFYQ</sequence>
<dbReference type="RefSeq" id="WP_210039537.1">
    <property type="nucleotide sequence ID" value="NZ_JBHLVU010000005.1"/>
</dbReference>
<feature type="signal peptide" evidence="1">
    <location>
        <begin position="1"/>
        <end position="22"/>
    </location>
</feature>
<keyword evidence="3" id="KW-1185">Reference proteome</keyword>
<organism evidence="2 3">
    <name type="scientific">Paenibacillus sepulcri</name>
    <dbReference type="NCBI Taxonomy" id="359917"/>
    <lineage>
        <taxon>Bacteria</taxon>
        <taxon>Bacillati</taxon>
        <taxon>Bacillota</taxon>
        <taxon>Bacilli</taxon>
        <taxon>Bacillales</taxon>
        <taxon>Paenibacillaceae</taxon>
        <taxon>Paenibacillus</taxon>
    </lineage>
</organism>
<keyword evidence="1" id="KW-0732">Signal</keyword>
<evidence type="ECO:0000313" key="2">
    <source>
        <dbReference type="EMBL" id="MBW7454686.1"/>
    </source>
</evidence>
<protein>
    <submittedName>
        <fullName evidence="2">Uncharacterized protein</fullName>
    </submittedName>
</protein>